<protein>
    <submittedName>
        <fullName evidence="1">Uncharacterized protein</fullName>
    </submittedName>
</protein>
<evidence type="ECO:0000313" key="1">
    <source>
        <dbReference type="EMBL" id="KAH7856998.1"/>
    </source>
</evidence>
<organism evidence="1 2">
    <name type="scientific">Vaccinium darrowii</name>
    <dbReference type="NCBI Taxonomy" id="229202"/>
    <lineage>
        <taxon>Eukaryota</taxon>
        <taxon>Viridiplantae</taxon>
        <taxon>Streptophyta</taxon>
        <taxon>Embryophyta</taxon>
        <taxon>Tracheophyta</taxon>
        <taxon>Spermatophyta</taxon>
        <taxon>Magnoliopsida</taxon>
        <taxon>eudicotyledons</taxon>
        <taxon>Gunneridae</taxon>
        <taxon>Pentapetalae</taxon>
        <taxon>asterids</taxon>
        <taxon>Ericales</taxon>
        <taxon>Ericaceae</taxon>
        <taxon>Vaccinioideae</taxon>
        <taxon>Vaccinieae</taxon>
        <taxon>Vaccinium</taxon>
    </lineage>
</organism>
<keyword evidence="2" id="KW-1185">Reference proteome</keyword>
<accession>A0ACB7YU50</accession>
<proteinExistence type="predicted"/>
<dbReference type="EMBL" id="CM037153">
    <property type="protein sequence ID" value="KAH7856998.1"/>
    <property type="molecule type" value="Genomic_DNA"/>
</dbReference>
<name>A0ACB7YU50_9ERIC</name>
<evidence type="ECO:0000313" key="2">
    <source>
        <dbReference type="Proteomes" id="UP000828048"/>
    </source>
</evidence>
<dbReference type="Proteomes" id="UP000828048">
    <property type="component" value="Chromosome 3"/>
</dbReference>
<gene>
    <name evidence="1" type="ORF">Vadar_007843</name>
</gene>
<reference evidence="1 2" key="1">
    <citation type="journal article" date="2021" name="Hortic Res">
        <title>High-quality reference genome and annotation aids understanding of berry development for evergreen blueberry (Vaccinium darrowii).</title>
        <authorList>
            <person name="Yu J."/>
            <person name="Hulse-Kemp A.M."/>
            <person name="Babiker E."/>
            <person name="Staton M."/>
        </authorList>
    </citation>
    <scope>NUCLEOTIDE SEQUENCE [LARGE SCALE GENOMIC DNA]</scope>
    <source>
        <strain evidence="2">cv. NJ 8807/NJ 8810</strain>
        <tissue evidence="1">Young leaf</tissue>
    </source>
</reference>
<sequence>MEISLLADTVTLPSIQTLAYTNSSNLTLQISASLCPPPVKSALKTLPRREVRKKRRTRRISLTAGGEGGGYDDLEDGAEIPAGADGGGGDSGGSFRWGGGAGGGRGNSDGLGWSENEESKDWPFGSVFHAFYEVISWITLSNCLRFAVQKVLSGV</sequence>
<comment type="caution">
    <text evidence="1">The sequence shown here is derived from an EMBL/GenBank/DDBJ whole genome shotgun (WGS) entry which is preliminary data.</text>
</comment>